<feature type="domain" description="DUF4224" evidence="1">
    <location>
        <begin position="14"/>
        <end position="57"/>
    </location>
</feature>
<accession>A0A2N9XB92</accession>
<evidence type="ECO:0000313" key="3">
    <source>
        <dbReference type="EMBL" id="PIT44267.1"/>
    </source>
</evidence>
<dbReference type="EMBL" id="MEIP01000027">
    <property type="protein sequence ID" value="PIT44267.1"/>
    <property type="molecule type" value="Genomic_DNA"/>
</dbReference>
<dbReference type="AlphaFoldDB" id="A0A2N9XB92"/>
<organism evidence="2 4">
    <name type="scientific">Snodgrassella alvi</name>
    <dbReference type="NCBI Taxonomy" id="1196083"/>
    <lineage>
        <taxon>Bacteria</taxon>
        <taxon>Pseudomonadati</taxon>
        <taxon>Pseudomonadota</taxon>
        <taxon>Betaproteobacteria</taxon>
        <taxon>Neisseriales</taxon>
        <taxon>Neisseriaceae</taxon>
        <taxon>Snodgrassella</taxon>
    </lineage>
</organism>
<gene>
    <name evidence="3" type="ORF">BHC46_10805</name>
    <name evidence="2" type="ORF">BHC46_12330</name>
</gene>
<reference evidence="2 4" key="1">
    <citation type="journal article" date="2017" name="MBio">
        <title>Type VI secretion-mediated competition in the bee gut microbiome.</title>
        <authorList>
            <person name="Steele M.I."/>
            <person name="Kwong W.K."/>
            <person name="Powell J.E."/>
            <person name="Whiteley M."/>
            <person name="Moran N.A."/>
        </authorList>
    </citation>
    <scope>NUCLEOTIDE SEQUENCE [LARGE SCALE GENOMIC DNA]</scope>
    <source>
        <strain evidence="2 4">Ruf1-X</strain>
    </source>
</reference>
<dbReference type="EMBL" id="MEIP01000030">
    <property type="protein sequence ID" value="PIT43783.1"/>
    <property type="molecule type" value="Genomic_DNA"/>
</dbReference>
<dbReference type="RefSeq" id="WP_257389681.1">
    <property type="nucleotide sequence ID" value="NZ_MEIP01000030.1"/>
</dbReference>
<dbReference type="InterPro" id="IPR025319">
    <property type="entry name" value="DUF4224"/>
</dbReference>
<evidence type="ECO:0000313" key="4">
    <source>
        <dbReference type="Proteomes" id="UP000229970"/>
    </source>
</evidence>
<protein>
    <recommendedName>
        <fullName evidence="1">DUF4224 domain-containing protein</fullName>
    </recommendedName>
</protein>
<name>A0A2N9XB92_9NEIS</name>
<comment type="caution">
    <text evidence="2">The sequence shown here is derived from an EMBL/GenBank/DDBJ whole genome shotgun (WGS) entry which is preliminary data.</text>
</comment>
<evidence type="ECO:0000313" key="2">
    <source>
        <dbReference type="EMBL" id="PIT43783.1"/>
    </source>
</evidence>
<evidence type="ECO:0000259" key="1">
    <source>
        <dbReference type="Pfam" id="PF13986"/>
    </source>
</evidence>
<sequence length="84" mass="9366">MSNIMSETSPYAEFLTPAEVVVLTGYKAKSKQVEHLRKQGIPFRLNGRNEPIVLRQALLGAKKQHSGVSQVKTRWQSPMLSNSA</sequence>
<proteinExistence type="predicted"/>
<dbReference type="Proteomes" id="UP000229970">
    <property type="component" value="Unassembled WGS sequence"/>
</dbReference>
<dbReference type="Pfam" id="PF13986">
    <property type="entry name" value="DUF4224"/>
    <property type="match status" value="1"/>
</dbReference>